<evidence type="ECO:0000313" key="3">
    <source>
        <dbReference type="EMBL" id="MCU9840475.1"/>
    </source>
</evidence>
<evidence type="ECO:0000259" key="2">
    <source>
        <dbReference type="Pfam" id="PF08239"/>
    </source>
</evidence>
<dbReference type="Pfam" id="PF08239">
    <property type="entry name" value="SH3_3"/>
    <property type="match status" value="1"/>
</dbReference>
<comment type="caution">
    <text evidence="3">The sequence shown here is derived from an EMBL/GenBank/DDBJ whole genome shotgun (WGS) entry which is preliminary data.</text>
</comment>
<feature type="region of interest" description="Disordered" evidence="1">
    <location>
        <begin position="241"/>
        <end position="267"/>
    </location>
</feature>
<feature type="domain" description="SH3b" evidence="2">
    <location>
        <begin position="183"/>
        <end position="239"/>
    </location>
</feature>
<dbReference type="RefSeq" id="WP_263390342.1">
    <property type="nucleotide sequence ID" value="NZ_JAOVQN010000041.1"/>
</dbReference>
<dbReference type="InterPro" id="IPR003646">
    <property type="entry name" value="SH3-like_bac-type"/>
</dbReference>
<dbReference type="Gene3D" id="2.30.30.40">
    <property type="entry name" value="SH3 Domains"/>
    <property type="match status" value="1"/>
</dbReference>
<protein>
    <submittedName>
        <fullName evidence="3">SH3 domain-containing protein</fullName>
    </submittedName>
</protein>
<evidence type="ECO:0000256" key="1">
    <source>
        <dbReference type="SAM" id="MobiDB-lite"/>
    </source>
</evidence>
<proteinExistence type="predicted"/>
<feature type="compositionally biased region" description="Low complexity" evidence="1">
    <location>
        <begin position="245"/>
        <end position="258"/>
    </location>
</feature>
<dbReference type="Gene3D" id="2.60.120.380">
    <property type="match status" value="2"/>
</dbReference>
<reference evidence="3 4" key="1">
    <citation type="submission" date="2022-10" db="EMBL/GenBank/DDBJ databases">
        <title>Ruegeria sp. nov., isolated from ocean surface water.</title>
        <authorList>
            <person name="He W."/>
            <person name="Wang L."/>
            <person name="Zhang D.-F."/>
        </authorList>
    </citation>
    <scope>NUCLEOTIDE SEQUENCE [LARGE SCALE GENOMIC DNA]</scope>
    <source>
        <strain evidence="3 4">WL0004</strain>
    </source>
</reference>
<gene>
    <name evidence="3" type="ORF">OEZ49_22250</name>
</gene>
<dbReference type="Proteomes" id="UP001321014">
    <property type="component" value="Unassembled WGS sequence"/>
</dbReference>
<keyword evidence="4" id="KW-1185">Reference proteome</keyword>
<sequence>MASRTKPFGNLVAAAALGLAVATFGGLSPVLAQDQVRTEQIRLAAGTSDTTINDSITGYENVLYRVGAEAGQRMKIRLDPSNAATYFNVYVPGQGPGEEALVNSQFMGPTVPDLNIFDGVLPISGEYTVSVYMMRSAARRNEVSNYMMAISVEGEAGDRVQADYADSLQGGPDFYQVVTSGGTLNLRSNPSAGASVVARLNNGQNVRNLGCRMQDGRRWCRVATLADPGFEGWTAGDFLVEGSDDPSAGADSNSASSGSGAGASGGDGSTMIVRFPAGSTGTELTEYLQPQASRRYVIGASNGQFLYFRLAANGPGMTYVIYNPDGSVLLDEMAAVKEYRGQLWQSGDHVVEVYNTANGAQSYNIIFGIE</sequence>
<organism evidence="3 4">
    <name type="scientific">Ruegeria marisflavi</name>
    <dbReference type="NCBI Taxonomy" id="2984152"/>
    <lineage>
        <taxon>Bacteria</taxon>
        <taxon>Pseudomonadati</taxon>
        <taxon>Pseudomonadota</taxon>
        <taxon>Alphaproteobacteria</taxon>
        <taxon>Rhodobacterales</taxon>
        <taxon>Roseobacteraceae</taxon>
        <taxon>Ruegeria</taxon>
    </lineage>
</organism>
<accession>A0ABT2WZQ3</accession>
<evidence type="ECO:0000313" key="4">
    <source>
        <dbReference type="Proteomes" id="UP001321014"/>
    </source>
</evidence>
<name>A0ABT2WZQ3_9RHOB</name>
<dbReference type="EMBL" id="JAOVQN010000041">
    <property type="protein sequence ID" value="MCU9840475.1"/>
    <property type="molecule type" value="Genomic_DNA"/>
</dbReference>